<dbReference type="Pfam" id="PF00106">
    <property type="entry name" value="adh_short"/>
    <property type="match status" value="1"/>
</dbReference>
<dbReference type="InterPro" id="IPR036291">
    <property type="entry name" value="NAD(P)-bd_dom_sf"/>
</dbReference>
<sequence length="327" mass="34440">MQDRTVIITGGNTGLGYQAARNLAADFHVVLACRSASRGAAAAEALKNETGNPNVRVMTLDLAALDSVRVFHDEFTRAGLPPLHAIVCNAGISAAGMPGVTRTADDLEPIFAVNHLGHFLLTNLLLDHMKSGRIVFVTSDLHNPPPFFPARVTYRDAATIAQGRSGMPQYCLSKLCNLYCTYEMARRLTEAGRPITVNAFNPGAMSDTGFSRPTGNVLTRSAVRLIGGVMGALIGKQSTAATSGVALAALVTDPRFATVSGRYFDRGEETKSSPLSYNRANARDLWQHSLTLTGLTASATPPALPSATPPALPPALLPATPPALPPA</sequence>
<evidence type="ECO:0000313" key="5">
    <source>
        <dbReference type="EMBL" id="MBM2622718.1"/>
    </source>
</evidence>
<dbReference type="InterPro" id="IPR057326">
    <property type="entry name" value="KR_dom"/>
</dbReference>
<accession>A0ABS2ATK5</accession>
<evidence type="ECO:0000256" key="1">
    <source>
        <dbReference type="ARBA" id="ARBA00006484"/>
    </source>
</evidence>
<feature type="compositionally biased region" description="Pro residues" evidence="3">
    <location>
        <begin position="302"/>
        <end position="327"/>
    </location>
</feature>
<feature type="region of interest" description="Disordered" evidence="3">
    <location>
        <begin position="300"/>
        <end position="327"/>
    </location>
</feature>
<protein>
    <submittedName>
        <fullName evidence="5">SDR family NAD(P)-dependent oxidoreductase</fullName>
    </submittedName>
</protein>
<dbReference type="SMART" id="SM00822">
    <property type="entry name" value="PKS_KR"/>
    <property type="match status" value="1"/>
</dbReference>
<reference evidence="5 6" key="1">
    <citation type="submission" date="2021-01" db="EMBL/GenBank/DDBJ databases">
        <title>Actinoplanes sp. nov. LDG1-06 isolated from lichen.</title>
        <authorList>
            <person name="Saeng-In P."/>
            <person name="Phongsopitanun W."/>
            <person name="Kanchanasin P."/>
            <person name="Yuki M."/>
            <person name="Kudo T."/>
            <person name="Ohkuma M."/>
            <person name="Tanasupawat S."/>
        </authorList>
    </citation>
    <scope>NUCLEOTIDE SEQUENCE [LARGE SCALE GENOMIC DNA]</scope>
    <source>
        <strain evidence="5 6">LDG1-06</strain>
    </source>
</reference>
<dbReference type="PANTHER" id="PTHR24320:SF283">
    <property type="entry name" value="RETINOL DEHYDROGENASE 11"/>
    <property type="match status" value="1"/>
</dbReference>
<evidence type="ECO:0000259" key="4">
    <source>
        <dbReference type="SMART" id="SM00822"/>
    </source>
</evidence>
<evidence type="ECO:0000313" key="6">
    <source>
        <dbReference type="Proteomes" id="UP000632138"/>
    </source>
</evidence>
<dbReference type="PANTHER" id="PTHR24320">
    <property type="entry name" value="RETINOL DEHYDROGENASE"/>
    <property type="match status" value="1"/>
</dbReference>
<organism evidence="5 6">
    <name type="scientific">Paractinoplanes ovalisporus</name>
    <dbReference type="NCBI Taxonomy" id="2810368"/>
    <lineage>
        <taxon>Bacteria</taxon>
        <taxon>Bacillati</taxon>
        <taxon>Actinomycetota</taxon>
        <taxon>Actinomycetes</taxon>
        <taxon>Micromonosporales</taxon>
        <taxon>Micromonosporaceae</taxon>
        <taxon>Paractinoplanes</taxon>
    </lineage>
</organism>
<evidence type="ECO:0000256" key="3">
    <source>
        <dbReference type="SAM" id="MobiDB-lite"/>
    </source>
</evidence>
<name>A0ABS2ATK5_9ACTN</name>
<gene>
    <name evidence="5" type="ORF">JIG36_45185</name>
</gene>
<keyword evidence="6" id="KW-1185">Reference proteome</keyword>
<dbReference type="InterPro" id="IPR002347">
    <property type="entry name" value="SDR_fam"/>
</dbReference>
<dbReference type="EMBL" id="JAENHP010000028">
    <property type="protein sequence ID" value="MBM2622718.1"/>
    <property type="molecule type" value="Genomic_DNA"/>
</dbReference>
<feature type="domain" description="Ketoreductase" evidence="4">
    <location>
        <begin position="4"/>
        <end position="208"/>
    </location>
</feature>
<comment type="caution">
    <text evidence="5">The sequence shown here is derived from an EMBL/GenBank/DDBJ whole genome shotgun (WGS) entry which is preliminary data.</text>
</comment>
<dbReference type="Gene3D" id="3.40.50.720">
    <property type="entry name" value="NAD(P)-binding Rossmann-like Domain"/>
    <property type="match status" value="1"/>
</dbReference>
<dbReference type="RefSeq" id="WP_203383075.1">
    <property type="nucleotide sequence ID" value="NZ_JAENHP010000028.1"/>
</dbReference>
<evidence type="ECO:0000256" key="2">
    <source>
        <dbReference type="ARBA" id="ARBA00023002"/>
    </source>
</evidence>
<dbReference type="SUPFAM" id="SSF51735">
    <property type="entry name" value="NAD(P)-binding Rossmann-fold domains"/>
    <property type="match status" value="1"/>
</dbReference>
<keyword evidence="2" id="KW-0560">Oxidoreductase</keyword>
<dbReference type="PRINTS" id="PR00081">
    <property type="entry name" value="GDHRDH"/>
</dbReference>
<proteinExistence type="inferred from homology"/>
<dbReference type="Proteomes" id="UP000632138">
    <property type="component" value="Unassembled WGS sequence"/>
</dbReference>
<comment type="similarity">
    <text evidence="1">Belongs to the short-chain dehydrogenases/reductases (SDR) family.</text>
</comment>